<dbReference type="InterPro" id="IPR000551">
    <property type="entry name" value="MerR-type_HTH_dom"/>
</dbReference>
<organism evidence="4 5">
    <name type="scientific">Streptomyces marincola</name>
    <dbReference type="NCBI Taxonomy" id="2878388"/>
    <lineage>
        <taxon>Bacteria</taxon>
        <taxon>Bacillati</taxon>
        <taxon>Actinomycetota</taxon>
        <taxon>Actinomycetes</taxon>
        <taxon>Kitasatosporales</taxon>
        <taxon>Streptomycetaceae</taxon>
        <taxon>Streptomyces</taxon>
    </lineage>
</organism>
<dbReference type="InterPro" id="IPR009061">
    <property type="entry name" value="DNA-bd_dom_put_sf"/>
</dbReference>
<dbReference type="Proteomes" id="UP000194218">
    <property type="component" value="Chromosome"/>
</dbReference>
<evidence type="ECO:0000256" key="1">
    <source>
        <dbReference type="ARBA" id="ARBA00023125"/>
    </source>
</evidence>
<gene>
    <name evidence="4" type="ORF">CAG99_20695</name>
</gene>
<accession>A0A1W7D1V7</accession>
<dbReference type="GO" id="GO:0003700">
    <property type="term" value="F:DNA-binding transcription factor activity"/>
    <property type="evidence" value="ECO:0007669"/>
    <property type="project" value="InterPro"/>
</dbReference>
<dbReference type="GO" id="GO:0003677">
    <property type="term" value="F:DNA binding"/>
    <property type="evidence" value="ECO:0007669"/>
    <property type="project" value="UniProtKB-KW"/>
</dbReference>
<dbReference type="RefSeq" id="WP_086160775.1">
    <property type="nucleotide sequence ID" value="NZ_CP021121.1"/>
</dbReference>
<protein>
    <submittedName>
        <fullName evidence="4">MerR family transcriptional regulator</fullName>
    </submittedName>
</protein>
<dbReference type="SUPFAM" id="SSF46955">
    <property type="entry name" value="Putative DNA-binding domain"/>
    <property type="match status" value="1"/>
</dbReference>
<dbReference type="PROSITE" id="PS50937">
    <property type="entry name" value="HTH_MERR_2"/>
    <property type="match status" value="1"/>
</dbReference>
<evidence type="ECO:0000256" key="2">
    <source>
        <dbReference type="SAM" id="MobiDB-lite"/>
    </source>
</evidence>
<evidence type="ECO:0000313" key="5">
    <source>
        <dbReference type="Proteomes" id="UP000194218"/>
    </source>
</evidence>
<evidence type="ECO:0000259" key="3">
    <source>
        <dbReference type="PROSITE" id="PS50937"/>
    </source>
</evidence>
<proteinExistence type="predicted"/>
<dbReference type="OrthoDB" id="3824912at2"/>
<dbReference type="PRINTS" id="PR00040">
    <property type="entry name" value="HTHMERR"/>
</dbReference>
<reference evidence="4 5" key="1">
    <citation type="submission" date="2017-05" db="EMBL/GenBank/DDBJ databases">
        <title>Complete genome sequence of Streptomyces sp. SCSIO 03032 revealed the diverse biosynthetic pathways for its bioactive secondary metabolites.</title>
        <authorList>
            <person name="Ma L."/>
            <person name="Zhu Y."/>
            <person name="Zhang W."/>
            <person name="Zhang G."/>
            <person name="Tian X."/>
            <person name="Zhang S."/>
            <person name="Zhang C."/>
        </authorList>
    </citation>
    <scope>NUCLEOTIDE SEQUENCE [LARGE SCALE GENOMIC DNA]</scope>
    <source>
        <strain evidence="4 5">SCSIO 03032</strain>
    </source>
</reference>
<dbReference type="PANTHER" id="PTHR30204:SF97">
    <property type="entry name" value="MERR FAMILY REGULATORY PROTEIN"/>
    <property type="match status" value="1"/>
</dbReference>
<keyword evidence="5" id="KW-1185">Reference proteome</keyword>
<dbReference type="KEGG" id="smao:CAG99_20695"/>
<name>A0A1W7D1V7_9ACTN</name>
<feature type="region of interest" description="Disordered" evidence="2">
    <location>
        <begin position="135"/>
        <end position="160"/>
    </location>
</feature>
<dbReference type="AlphaFoldDB" id="A0A1W7D1V7"/>
<dbReference type="SMART" id="SM00422">
    <property type="entry name" value="HTH_MERR"/>
    <property type="match status" value="1"/>
</dbReference>
<dbReference type="EMBL" id="CP021121">
    <property type="protein sequence ID" value="ARQ70937.1"/>
    <property type="molecule type" value="Genomic_DNA"/>
</dbReference>
<evidence type="ECO:0000313" key="4">
    <source>
        <dbReference type="EMBL" id="ARQ70937.1"/>
    </source>
</evidence>
<dbReference type="PANTHER" id="PTHR30204">
    <property type="entry name" value="REDOX-CYCLING DRUG-SENSING TRANSCRIPTIONAL ACTIVATOR SOXR"/>
    <property type="match status" value="1"/>
</dbReference>
<keyword evidence="1" id="KW-0238">DNA-binding</keyword>
<dbReference type="Pfam" id="PF13411">
    <property type="entry name" value="MerR_1"/>
    <property type="match status" value="1"/>
</dbReference>
<dbReference type="InterPro" id="IPR047057">
    <property type="entry name" value="MerR_fam"/>
</dbReference>
<feature type="domain" description="HTH merR-type" evidence="3">
    <location>
        <begin position="1"/>
        <end position="68"/>
    </location>
</feature>
<dbReference type="Gene3D" id="1.10.1660.10">
    <property type="match status" value="1"/>
</dbReference>
<sequence length="160" mass="17343">MRIGEFSRRTGVSQRLLRYYEERELLRPSRRPSGYREYTEADIATVGGIRLLLAAGLNTDTIARLLPCVVDDEGLMTPVCSGVLPDLSRERDRIDEAVARLLAARDTLDSLVAVTAPPGTERPEDCAAVGAVAEDAPVGGGSARERARSARVPRTPGARR</sequence>